<keyword evidence="6" id="KW-0479">Metal-binding</keyword>
<evidence type="ECO:0000256" key="9">
    <source>
        <dbReference type="ARBA" id="ARBA00047764"/>
    </source>
</evidence>
<evidence type="ECO:0000256" key="6">
    <source>
        <dbReference type="ARBA" id="ARBA00022723"/>
    </source>
</evidence>
<evidence type="ECO:0000313" key="12">
    <source>
        <dbReference type="Proteomes" id="UP000224634"/>
    </source>
</evidence>
<dbReference type="GO" id="GO:0005576">
    <property type="term" value="C:extracellular region"/>
    <property type="evidence" value="ECO:0007669"/>
    <property type="project" value="UniProtKB-SubCell"/>
</dbReference>
<comment type="caution">
    <text evidence="11">The sequence shown here is derived from an EMBL/GenBank/DDBJ whole genome shotgun (WGS) entry which is preliminary data.</text>
</comment>
<keyword evidence="8" id="KW-0378">Hydrolase</keyword>
<name>A0A2B7Y6V5_POLH7</name>
<comment type="cofactor">
    <cofactor evidence="1">
        <name>Zn(2+)</name>
        <dbReference type="ChEBI" id="CHEBI:29105"/>
    </cofactor>
</comment>
<evidence type="ECO:0000256" key="8">
    <source>
        <dbReference type="ARBA" id="ARBA00022801"/>
    </source>
</evidence>
<dbReference type="PANTHER" id="PTHR11409">
    <property type="entry name" value="ADENOSINE DEAMINASE"/>
    <property type="match status" value="1"/>
</dbReference>
<keyword evidence="12" id="KW-1185">Reference proteome</keyword>
<organism evidence="11 12">
    <name type="scientific">Polytolypa hystricis (strain UAMH7299)</name>
    <dbReference type="NCBI Taxonomy" id="1447883"/>
    <lineage>
        <taxon>Eukaryota</taxon>
        <taxon>Fungi</taxon>
        <taxon>Dikarya</taxon>
        <taxon>Ascomycota</taxon>
        <taxon>Pezizomycotina</taxon>
        <taxon>Eurotiomycetes</taxon>
        <taxon>Eurotiomycetidae</taxon>
        <taxon>Onygenales</taxon>
        <taxon>Onygenales incertae sedis</taxon>
        <taxon>Polytolypa</taxon>
    </lineage>
</organism>
<dbReference type="SUPFAM" id="SSF51556">
    <property type="entry name" value="Metallo-dependent hydrolases"/>
    <property type="match status" value="1"/>
</dbReference>
<dbReference type="Gene3D" id="3.20.20.140">
    <property type="entry name" value="Metal-dependent hydrolases"/>
    <property type="match status" value="1"/>
</dbReference>
<comment type="subcellular location">
    <subcellularLocation>
        <location evidence="2">Secreted</location>
    </subcellularLocation>
</comment>
<comment type="catalytic activity">
    <reaction evidence="9">
        <text>adenosine + H2O + H(+) = inosine + NH4(+)</text>
        <dbReference type="Rhea" id="RHEA:24408"/>
        <dbReference type="ChEBI" id="CHEBI:15377"/>
        <dbReference type="ChEBI" id="CHEBI:15378"/>
        <dbReference type="ChEBI" id="CHEBI:16335"/>
        <dbReference type="ChEBI" id="CHEBI:17596"/>
        <dbReference type="ChEBI" id="CHEBI:28938"/>
        <dbReference type="EC" id="3.5.4.4"/>
    </reaction>
</comment>
<comment type="similarity">
    <text evidence="3">Belongs to the metallo-dependent hydrolases superfamily. Adenosine and AMP deaminases family. ADGF subfamily.</text>
</comment>
<evidence type="ECO:0000256" key="4">
    <source>
        <dbReference type="ARBA" id="ARBA00012784"/>
    </source>
</evidence>
<gene>
    <name evidence="11" type="ORF">AJ80_05130</name>
</gene>
<dbReference type="AlphaFoldDB" id="A0A2B7Y6V5"/>
<dbReference type="Proteomes" id="UP000224634">
    <property type="component" value="Unassembled WGS sequence"/>
</dbReference>
<keyword evidence="7" id="KW-0732">Signal</keyword>
<dbReference type="InterPro" id="IPR001365">
    <property type="entry name" value="A_deaminase_dom"/>
</dbReference>
<dbReference type="PANTHER" id="PTHR11409:SF39">
    <property type="entry name" value="ADENOSINE DEAMINASE 2"/>
    <property type="match status" value="1"/>
</dbReference>
<dbReference type="OrthoDB" id="7202371at2759"/>
<evidence type="ECO:0000259" key="10">
    <source>
        <dbReference type="Pfam" id="PF00962"/>
    </source>
</evidence>
<evidence type="ECO:0000256" key="2">
    <source>
        <dbReference type="ARBA" id="ARBA00004613"/>
    </source>
</evidence>
<evidence type="ECO:0000256" key="1">
    <source>
        <dbReference type="ARBA" id="ARBA00001947"/>
    </source>
</evidence>
<accession>A0A2B7Y6V5</accession>
<dbReference type="GO" id="GO:0046872">
    <property type="term" value="F:metal ion binding"/>
    <property type="evidence" value="ECO:0007669"/>
    <property type="project" value="UniProtKB-KW"/>
</dbReference>
<reference evidence="11 12" key="1">
    <citation type="submission" date="2017-10" db="EMBL/GenBank/DDBJ databases">
        <title>Comparative genomics in systemic dimorphic fungi from Ajellomycetaceae.</title>
        <authorList>
            <person name="Munoz J.F."/>
            <person name="Mcewen J.G."/>
            <person name="Clay O.K."/>
            <person name="Cuomo C.A."/>
        </authorList>
    </citation>
    <scope>NUCLEOTIDE SEQUENCE [LARGE SCALE GENOMIC DNA]</scope>
    <source>
        <strain evidence="11 12">UAMH7299</strain>
    </source>
</reference>
<dbReference type="FunFam" id="3.20.20.140:FF:000017">
    <property type="entry name" value="Adenosine deaminase 2"/>
    <property type="match status" value="1"/>
</dbReference>
<evidence type="ECO:0000256" key="3">
    <source>
        <dbReference type="ARBA" id="ARBA00006083"/>
    </source>
</evidence>
<dbReference type="STRING" id="1447883.A0A2B7Y6V5"/>
<keyword evidence="5" id="KW-0964">Secreted</keyword>
<dbReference type="InterPro" id="IPR032466">
    <property type="entry name" value="Metal_Hydrolase"/>
</dbReference>
<dbReference type="GO" id="GO:0046103">
    <property type="term" value="P:inosine biosynthetic process"/>
    <property type="evidence" value="ECO:0007669"/>
    <property type="project" value="TreeGrafter"/>
</dbReference>
<dbReference type="Pfam" id="PF00962">
    <property type="entry name" value="A_deaminase"/>
    <property type="match status" value="1"/>
</dbReference>
<dbReference type="GO" id="GO:0004000">
    <property type="term" value="F:adenosine deaminase activity"/>
    <property type="evidence" value="ECO:0007669"/>
    <property type="project" value="TreeGrafter"/>
</dbReference>
<evidence type="ECO:0000256" key="5">
    <source>
        <dbReference type="ARBA" id="ARBA00022525"/>
    </source>
</evidence>
<evidence type="ECO:0000256" key="7">
    <source>
        <dbReference type="ARBA" id="ARBA00022729"/>
    </source>
</evidence>
<dbReference type="InterPro" id="IPR006330">
    <property type="entry name" value="Ado/ade_deaminase"/>
</dbReference>
<dbReference type="EC" id="3.5.4.4" evidence="4"/>
<dbReference type="GO" id="GO:0006154">
    <property type="term" value="P:adenosine catabolic process"/>
    <property type="evidence" value="ECO:0007669"/>
    <property type="project" value="TreeGrafter"/>
</dbReference>
<evidence type="ECO:0000313" key="11">
    <source>
        <dbReference type="EMBL" id="PGH16628.1"/>
    </source>
</evidence>
<feature type="domain" description="Adenosine deaminase" evidence="10">
    <location>
        <begin position="225"/>
        <end position="520"/>
    </location>
</feature>
<protein>
    <recommendedName>
        <fullName evidence="4">adenosine deaminase</fullName>
        <ecNumber evidence="4">3.5.4.4</ecNumber>
    </recommendedName>
</protein>
<sequence length="561" mass="63508">MENSAPVFVPEDGSESVAKYLQTRQALVLEEKQHRSDDEFRRTLTPLGQKACAIVSRLREEERKAVWSKSNNENLLDGETELYPGMMFMLAKERMESTKLWRIATKMPKGALLHAHMGALVDLDWLFRQTLAMEGMCFYASQPLLDEKSRQNASVRFKFSKSPPPLGSPSIWSPEYVPETLIPAKVAADTFPDGGREGILAWLKDRTSIVASESIEHHLGVDAIWRKLNDAFAILASIIYHEPILRPFVRKFLSALAEDGVRWVELRDAFASPFRREGQEVPDEDYNEMIRIIGEEIERFKDTEEGKGFWGARIIWTALRHLPSEAIIKSMEHCISAKRAYPHLIAGFDLVGQEDLGKPHKDLISELLWFRQRCTEEGLEIPFFFHAGECLGDGDSTDGNLFDAVLLGTRRIGHGFSLYKHPTLIEMVKERKILIESCPISNEVLRLTSTILAHPLPSLLARGVSASLSNDDPALLGQGTSGMSHDFWSALQAWENLGLAGLGSLAENSVRWAIYEDQTDDEWRRDIEDGYLGSGIRAARMKEWRASWEEFCQWIVNEFGS</sequence>
<proteinExistence type="inferred from homology"/>
<dbReference type="EMBL" id="PDNA01000072">
    <property type="protein sequence ID" value="PGH16628.1"/>
    <property type="molecule type" value="Genomic_DNA"/>
</dbReference>